<comment type="caution">
    <text evidence="3">The sequence shown here is derived from an EMBL/GenBank/DDBJ whole genome shotgun (WGS) entry which is preliminary data.</text>
</comment>
<accession>A0A6G1BN65</accession>
<gene>
    <name evidence="3" type="ORF">E2562_023706</name>
</gene>
<proteinExistence type="predicted"/>
<keyword evidence="2" id="KW-1133">Transmembrane helix</keyword>
<protein>
    <submittedName>
        <fullName evidence="3">Uncharacterized protein</fullName>
    </submittedName>
</protein>
<dbReference type="EMBL" id="SPHZ02000012">
    <property type="protein sequence ID" value="KAF0889419.1"/>
    <property type="molecule type" value="Genomic_DNA"/>
</dbReference>
<evidence type="ECO:0000313" key="4">
    <source>
        <dbReference type="Proteomes" id="UP000479710"/>
    </source>
</evidence>
<evidence type="ECO:0000256" key="1">
    <source>
        <dbReference type="SAM" id="MobiDB-lite"/>
    </source>
</evidence>
<evidence type="ECO:0000256" key="2">
    <source>
        <dbReference type="SAM" id="Phobius"/>
    </source>
</evidence>
<keyword evidence="2" id="KW-0812">Transmembrane</keyword>
<feature type="region of interest" description="Disordered" evidence="1">
    <location>
        <begin position="1"/>
        <end position="27"/>
    </location>
</feature>
<dbReference type="AlphaFoldDB" id="A0A6G1BN65"/>
<feature type="transmembrane region" description="Helical" evidence="2">
    <location>
        <begin position="49"/>
        <end position="70"/>
    </location>
</feature>
<organism evidence="3 4">
    <name type="scientific">Oryza meyeriana var. granulata</name>
    <dbReference type="NCBI Taxonomy" id="110450"/>
    <lineage>
        <taxon>Eukaryota</taxon>
        <taxon>Viridiplantae</taxon>
        <taxon>Streptophyta</taxon>
        <taxon>Embryophyta</taxon>
        <taxon>Tracheophyta</taxon>
        <taxon>Spermatophyta</taxon>
        <taxon>Magnoliopsida</taxon>
        <taxon>Liliopsida</taxon>
        <taxon>Poales</taxon>
        <taxon>Poaceae</taxon>
        <taxon>BOP clade</taxon>
        <taxon>Oryzoideae</taxon>
        <taxon>Oryzeae</taxon>
        <taxon>Oryzinae</taxon>
        <taxon>Oryza</taxon>
        <taxon>Oryza meyeriana</taxon>
    </lineage>
</organism>
<sequence length="124" mass="13165">MASMATSTAFGFPGSERTRKPVRLHPPLREEVNLGRRSWGRTTRSRGSFPVVGGLALNTLLVVAPAAVLLKDKVAPALAGHPLVVRSCCRLDRRVVGVGPGWDAIWSAAFWSATPAACPVGTYS</sequence>
<keyword evidence="4" id="KW-1185">Reference proteome</keyword>
<keyword evidence="2" id="KW-0472">Membrane</keyword>
<name>A0A6G1BN65_9ORYZ</name>
<evidence type="ECO:0000313" key="3">
    <source>
        <dbReference type="EMBL" id="KAF0889419.1"/>
    </source>
</evidence>
<dbReference type="Proteomes" id="UP000479710">
    <property type="component" value="Unassembled WGS sequence"/>
</dbReference>
<reference evidence="3 4" key="1">
    <citation type="submission" date="2019-11" db="EMBL/GenBank/DDBJ databases">
        <title>Whole genome sequence of Oryza granulata.</title>
        <authorList>
            <person name="Li W."/>
        </authorList>
    </citation>
    <scope>NUCLEOTIDE SEQUENCE [LARGE SCALE GENOMIC DNA]</scope>
    <source>
        <strain evidence="4">cv. Menghai</strain>
        <tissue evidence="3">Leaf</tissue>
    </source>
</reference>